<evidence type="ECO:0000256" key="1">
    <source>
        <dbReference type="SAM" id="MobiDB-lite"/>
    </source>
</evidence>
<dbReference type="AlphaFoldDB" id="S8CS21"/>
<proteinExistence type="predicted"/>
<keyword evidence="3" id="KW-1185">Reference proteome</keyword>
<reference evidence="2 3" key="1">
    <citation type="journal article" date="2013" name="BMC Genomics">
        <title>The miniature genome of a carnivorous plant Genlisea aurea contains a low number of genes and short non-coding sequences.</title>
        <authorList>
            <person name="Leushkin E.V."/>
            <person name="Sutormin R.A."/>
            <person name="Nabieva E.R."/>
            <person name="Penin A.A."/>
            <person name="Kondrashov A.S."/>
            <person name="Logacheva M.D."/>
        </authorList>
    </citation>
    <scope>NUCLEOTIDE SEQUENCE [LARGE SCALE GENOMIC DNA]</scope>
</reference>
<dbReference type="Proteomes" id="UP000015453">
    <property type="component" value="Unassembled WGS sequence"/>
</dbReference>
<evidence type="ECO:0000313" key="2">
    <source>
        <dbReference type="EMBL" id="EPS67661.1"/>
    </source>
</evidence>
<dbReference type="EMBL" id="AUSU01002991">
    <property type="protein sequence ID" value="EPS67661.1"/>
    <property type="molecule type" value="Genomic_DNA"/>
</dbReference>
<name>S8CS21_9LAMI</name>
<sequence length="139" mass="15356">MAWEVYRRTLESQEARQVSPEEGGPAVAATAAAADHQKIPPPPPHHHPVAGDEQLERIRERHRCRHRTRSCTDLSHLMLLRTQKVKAEGFAVCGECARAVGWGEVRGAGRKWIDNSSCWSSSSGFRDSGFDLALPQSSS</sequence>
<gene>
    <name evidence="2" type="ORF">M569_07114</name>
</gene>
<accession>S8CS21</accession>
<feature type="region of interest" description="Disordered" evidence="1">
    <location>
        <begin position="8"/>
        <end position="52"/>
    </location>
</feature>
<comment type="caution">
    <text evidence="2">The sequence shown here is derived from an EMBL/GenBank/DDBJ whole genome shotgun (WGS) entry which is preliminary data.</text>
</comment>
<organism evidence="2 3">
    <name type="scientific">Genlisea aurea</name>
    <dbReference type="NCBI Taxonomy" id="192259"/>
    <lineage>
        <taxon>Eukaryota</taxon>
        <taxon>Viridiplantae</taxon>
        <taxon>Streptophyta</taxon>
        <taxon>Embryophyta</taxon>
        <taxon>Tracheophyta</taxon>
        <taxon>Spermatophyta</taxon>
        <taxon>Magnoliopsida</taxon>
        <taxon>eudicotyledons</taxon>
        <taxon>Gunneridae</taxon>
        <taxon>Pentapetalae</taxon>
        <taxon>asterids</taxon>
        <taxon>lamiids</taxon>
        <taxon>Lamiales</taxon>
        <taxon>Lentibulariaceae</taxon>
        <taxon>Genlisea</taxon>
    </lineage>
</organism>
<protein>
    <submittedName>
        <fullName evidence="2">Uncharacterized protein</fullName>
    </submittedName>
</protein>
<evidence type="ECO:0000313" key="3">
    <source>
        <dbReference type="Proteomes" id="UP000015453"/>
    </source>
</evidence>